<name>A0A0F9K1E2_9ZZZZ</name>
<organism evidence="1">
    <name type="scientific">marine sediment metagenome</name>
    <dbReference type="NCBI Taxonomy" id="412755"/>
    <lineage>
        <taxon>unclassified sequences</taxon>
        <taxon>metagenomes</taxon>
        <taxon>ecological metagenomes</taxon>
    </lineage>
</organism>
<reference evidence="1" key="1">
    <citation type="journal article" date="2015" name="Nature">
        <title>Complex archaea that bridge the gap between prokaryotes and eukaryotes.</title>
        <authorList>
            <person name="Spang A."/>
            <person name="Saw J.H."/>
            <person name="Jorgensen S.L."/>
            <person name="Zaremba-Niedzwiedzka K."/>
            <person name="Martijn J."/>
            <person name="Lind A.E."/>
            <person name="van Eijk R."/>
            <person name="Schleper C."/>
            <person name="Guy L."/>
            <person name="Ettema T.J."/>
        </authorList>
    </citation>
    <scope>NUCLEOTIDE SEQUENCE</scope>
</reference>
<accession>A0A0F9K1E2</accession>
<proteinExistence type="predicted"/>
<gene>
    <name evidence="1" type="ORF">LCGC14_1690510</name>
</gene>
<protein>
    <submittedName>
        <fullName evidence="1">Uncharacterized protein</fullName>
    </submittedName>
</protein>
<dbReference type="AlphaFoldDB" id="A0A0F9K1E2"/>
<sequence>MPEIFGVTPGRGRAGDPAVAIAGSAFAPATPFGNAVEFDGVFTTIVSQDEFDISALPPAGLAAVDKWIMIAVQRRDTFDWATFRWWSKALLATLQADSRLSEKIPSGEDLDNPTNEMLTAATWNRLVTFVEFLTQEVLTAKGSILSRDAIGLAELPVGTDGTEVFRTPAGSGHPVGLLWGKPKRIWTYRWGRLIDSANMRNGAMRANGTADDVVTGVKPGTHGMARAGVIRHITVKVETASGPGTLDQIQVVYNLSTVIHDSGTGLGLTADSAYQADLNTWRAANDLEVRAFKVGGGTMELTATLTVEEELRPDDGSAAGTEDLISDAVAVTDSIAAELVLGIDPIFDAISVTDSLQVELEAHVQLADAALVTDALTTETIYSRDLADQIDAQDAIEVEIL</sequence>
<comment type="caution">
    <text evidence="1">The sequence shown here is derived from an EMBL/GenBank/DDBJ whole genome shotgun (WGS) entry which is preliminary data.</text>
</comment>
<dbReference type="EMBL" id="LAZR01014780">
    <property type="protein sequence ID" value="KKM15978.1"/>
    <property type="molecule type" value="Genomic_DNA"/>
</dbReference>
<evidence type="ECO:0000313" key="1">
    <source>
        <dbReference type="EMBL" id="KKM15978.1"/>
    </source>
</evidence>